<accession>A0A5N6SPM6</accession>
<feature type="transmembrane region" description="Helical" evidence="1">
    <location>
        <begin position="6"/>
        <end position="28"/>
    </location>
</feature>
<dbReference type="AlphaFoldDB" id="A0A5N6SPM6"/>
<dbReference type="Proteomes" id="UP000325672">
    <property type="component" value="Unassembled WGS sequence"/>
</dbReference>
<dbReference type="EMBL" id="ML743583">
    <property type="protein sequence ID" value="KAE8136648.1"/>
    <property type="molecule type" value="Genomic_DNA"/>
</dbReference>
<evidence type="ECO:0000313" key="2">
    <source>
        <dbReference type="EMBL" id="KAE8136648.1"/>
    </source>
</evidence>
<sequence>MGYISGGSMISILGVYVDPCLVMTSYALRHFISIWRKKSYLLGGNRSADGSG</sequence>
<evidence type="ECO:0000256" key="1">
    <source>
        <dbReference type="SAM" id="Phobius"/>
    </source>
</evidence>
<gene>
    <name evidence="2" type="ORF">BDV38DRAFT_249423</name>
</gene>
<keyword evidence="1" id="KW-1133">Transmembrane helix</keyword>
<dbReference type="GeneID" id="43639050"/>
<reference evidence="2 3" key="1">
    <citation type="submission" date="2019-04" db="EMBL/GenBank/DDBJ databases">
        <title>Friends and foes A comparative genomics study of 23 Aspergillus species from section Flavi.</title>
        <authorList>
            <consortium name="DOE Joint Genome Institute"/>
            <person name="Kjaerbolling I."/>
            <person name="Vesth T."/>
            <person name="Frisvad J.C."/>
            <person name="Nybo J.L."/>
            <person name="Theobald S."/>
            <person name="Kildgaard S."/>
            <person name="Isbrandt T."/>
            <person name="Kuo A."/>
            <person name="Sato A."/>
            <person name="Lyhne E.K."/>
            <person name="Kogle M.E."/>
            <person name="Wiebenga A."/>
            <person name="Kun R.S."/>
            <person name="Lubbers R.J."/>
            <person name="Makela M.R."/>
            <person name="Barry K."/>
            <person name="Chovatia M."/>
            <person name="Clum A."/>
            <person name="Daum C."/>
            <person name="Haridas S."/>
            <person name="He G."/>
            <person name="LaButti K."/>
            <person name="Lipzen A."/>
            <person name="Mondo S."/>
            <person name="Riley R."/>
            <person name="Salamov A."/>
            <person name="Simmons B.A."/>
            <person name="Magnuson J.K."/>
            <person name="Henrissat B."/>
            <person name="Mortensen U.H."/>
            <person name="Larsen T.O."/>
            <person name="Devries R.P."/>
            <person name="Grigoriev I.V."/>
            <person name="Machida M."/>
            <person name="Baker S.E."/>
            <person name="Andersen M.R."/>
        </authorList>
    </citation>
    <scope>NUCLEOTIDE SEQUENCE [LARGE SCALE GENOMIC DNA]</scope>
    <source>
        <strain evidence="2 3">CBS 117625</strain>
    </source>
</reference>
<name>A0A5N6SPM6_ASPPS</name>
<proteinExistence type="predicted"/>
<keyword evidence="1" id="KW-0812">Transmembrane</keyword>
<keyword evidence="3" id="KW-1185">Reference proteome</keyword>
<protein>
    <submittedName>
        <fullName evidence="2">Uncharacterized protein</fullName>
    </submittedName>
</protein>
<evidence type="ECO:0000313" key="3">
    <source>
        <dbReference type="Proteomes" id="UP000325672"/>
    </source>
</evidence>
<dbReference type="RefSeq" id="XP_031912711.1">
    <property type="nucleotide sequence ID" value="XM_032054840.1"/>
</dbReference>
<keyword evidence="1" id="KW-0472">Membrane</keyword>
<organism evidence="2 3">
    <name type="scientific">Aspergillus pseudotamarii</name>
    <dbReference type="NCBI Taxonomy" id="132259"/>
    <lineage>
        <taxon>Eukaryota</taxon>
        <taxon>Fungi</taxon>
        <taxon>Dikarya</taxon>
        <taxon>Ascomycota</taxon>
        <taxon>Pezizomycotina</taxon>
        <taxon>Eurotiomycetes</taxon>
        <taxon>Eurotiomycetidae</taxon>
        <taxon>Eurotiales</taxon>
        <taxon>Aspergillaceae</taxon>
        <taxon>Aspergillus</taxon>
        <taxon>Aspergillus subgen. Circumdati</taxon>
    </lineage>
</organism>